<dbReference type="AlphaFoldDB" id="A0A4C1WGN7"/>
<dbReference type="Proteomes" id="UP000299102">
    <property type="component" value="Unassembled WGS sequence"/>
</dbReference>
<proteinExistence type="predicted"/>
<name>A0A4C1WGN7_EUMVA</name>
<dbReference type="EMBL" id="BGZK01000563">
    <property type="protein sequence ID" value="GBP50321.1"/>
    <property type="molecule type" value="Genomic_DNA"/>
</dbReference>
<sequence>MEVRCELLVYFEKKGYTVDMRNKCSEFLEDLSEKTIRRFPPLRYICSINVMELLEENPNLGTLLFAEPMEFINMADNILYACLRTYEQNPLLESVRDSQVKIILRLSSVPELFVPTNQHHYNGLVTFKGMLIDITKPVHYAFHTVWSCPEECEDSEVILHYLPECAPKCCVCKSVLFENSALRRCGEEVKAIFTVENDFLSKTLPITDDLILKLRLGNKYFLTGTVVKKKVYLFSVEELQTLAAPLTAPIPGGNK</sequence>
<dbReference type="InterPro" id="IPR012340">
    <property type="entry name" value="NA-bd_OB-fold"/>
</dbReference>
<accession>A0A4C1WGN7</accession>
<reference evidence="2 3" key="1">
    <citation type="journal article" date="2019" name="Commun. Biol.">
        <title>The bagworm genome reveals a unique fibroin gene that provides high tensile strength.</title>
        <authorList>
            <person name="Kono N."/>
            <person name="Nakamura H."/>
            <person name="Ohtoshi R."/>
            <person name="Tomita M."/>
            <person name="Numata K."/>
            <person name="Arakawa K."/>
        </authorList>
    </citation>
    <scope>NUCLEOTIDE SEQUENCE [LARGE SCALE GENOMIC DNA]</scope>
</reference>
<dbReference type="Pfam" id="PF26063">
    <property type="entry name" value="MCMDC2_N"/>
    <property type="match status" value="1"/>
</dbReference>
<evidence type="ECO:0000313" key="2">
    <source>
        <dbReference type="EMBL" id="GBP50321.1"/>
    </source>
</evidence>
<evidence type="ECO:0000313" key="3">
    <source>
        <dbReference type="Proteomes" id="UP000299102"/>
    </source>
</evidence>
<keyword evidence="3" id="KW-1185">Reference proteome</keyword>
<organism evidence="2 3">
    <name type="scientific">Eumeta variegata</name>
    <name type="common">Bagworm moth</name>
    <name type="synonym">Eumeta japonica</name>
    <dbReference type="NCBI Taxonomy" id="151549"/>
    <lineage>
        <taxon>Eukaryota</taxon>
        <taxon>Metazoa</taxon>
        <taxon>Ecdysozoa</taxon>
        <taxon>Arthropoda</taxon>
        <taxon>Hexapoda</taxon>
        <taxon>Insecta</taxon>
        <taxon>Pterygota</taxon>
        <taxon>Neoptera</taxon>
        <taxon>Endopterygota</taxon>
        <taxon>Lepidoptera</taxon>
        <taxon>Glossata</taxon>
        <taxon>Ditrysia</taxon>
        <taxon>Tineoidea</taxon>
        <taxon>Psychidae</taxon>
        <taxon>Oiketicinae</taxon>
        <taxon>Eumeta</taxon>
    </lineage>
</organism>
<dbReference type="OrthoDB" id="2015372at2759"/>
<comment type="caution">
    <text evidence="2">The sequence shown here is derived from an EMBL/GenBank/DDBJ whole genome shotgun (WGS) entry which is preliminary data.</text>
</comment>
<dbReference type="SUPFAM" id="SSF50249">
    <property type="entry name" value="Nucleic acid-binding proteins"/>
    <property type="match status" value="1"/>
</dbReference>
<feature type="domain" description="MCMDC2 N-terminal" evidence="1">
    <location>
        <begin position="4"/>
        <end position="109"/>
    </location>
</feature>
<dbReference type="InterPro" id="IPR058769">
    <property type="entry name" value="MCMDC2_N"/>
</dbReference>
<gene>
    <name evidence="2" type="ORF">EVAR_102290_1</name>
</gene>
<evidence type="ECO:0000259" key="1">
    <source>
        <dbReference type="Pfam" id="PF26063"/>
    </source>
</evidence>
<protein>
    <recommendedName>
        <fullName evidence="1">MCMDC2 N-terminal domain-containing protein</fullName>
    </recommendedName>
</protein>